<organism evidence="4 5">
    <name type="scientific">Flavobacterium litorale</name>
    <dbReference type="NCBI Taxonomy" id="2856519"/>
    <lineage>
        <taxon>Bacteria</taxon>
        <taxon>Pseudomonadati</taxon>
        <taxon>Bacteroidota</taxon>
        <taxon>Flavobacteriia</taxon>
        <taxon>Flavobacteriales</taxon>
        <taxon>Flavobacteriaceae</taxon>
        <taxon>Flavobacterium</taxon>
    </lineage>
</organism>
<dbReference type="EMBL" id="CP080429">
    <property type="protein sequence ID" value="QYJ67432.1"/>
    <property type="molecule type" value="Genomic_DNA"/>
</dbReference>
<keyword evidence="2" id="KW-0560">Oxidoreductase</keyword>
<keyword evidence="1" id="KW-0285">Flavoprotein</keyword>
<evidence type="ECO:0000256" key="2">
    <source>
        <dbReference type="ARBA" id="ARBA00023002"/>
    </source>
</evidence>
<dbReference type="Pfam" id="PF07992">
    <property type="entry name" value="Pyr_redox_2"/>
    <property type="match status" value="1"/>
</dbReference>
<accession>A0ABX8V3N5</accession>
<dbReference type="PANTHER" id="PTHR48105">
    <property type="entry name" value="THIOREDOXIN REDUCTASE 1-RELATED-RELATED"/>
    <property type="match status" value="1"/>
</dbReference>
<dbReference type="InterPro" id="IPR023753">
    <property type="entry name" value="FAD/NAD-binding_dom"/>
</dbReference>
<feature type="domain" description="FAD/NAD(P)-binding" evidence="3">
    <location>
        <begin position="7"/>
        <end position="284"/>
    </location>
</feature>
<evidence type="ECO:0000313" key="5">
    <source>
        <dbReference type="Proteomes" id="UP000825381"/>
    </source>
</evidence>
<dbReference type="PRINTS" id="PR00368">
    <property type="entry name" value="FADPNR"/>
</dbReference>
<evidence type="ECO:0000259" key="3">
    <source>
        <dbReference type="Pfam" id="PF07992"/>
    </source>
</evidence>
<dbReference type="PRINTS" id="PR00469">
    <property type="entry name" value="PNDRDTASEII"/>
</dbReference>
<dbReference type="RefSeq" id="WP_220639777.1">
    <property type="nucleotide sequence ID" value="NZ_CP080429.1"/>
</dbReference>
<dbReference type="Gene3D" id="3.50.50.60">
    <property type="entry name" value="FAD/NAD(P)-binding domain"/>
    <property type="match status" value="2"/>
</dbReference>
<gene>
    <name evidence="4" type="ORF">K1I41_07640</name>
</gene>
<reference evidence="4 5" key="1">
    <citation type="submission" date="2021-07" db="EMBL/GenBank/DDBJ databases">
        <title>Flavobacterium WSW3-B6 sp.nov, isolated from seaweed.</title>
        <authorList>
            <person name="Muhammad N."/>
            <person name="Ho H."/>
            <person name="Lee Y.-J."/>
            <person name="Nguyen T."/>
            <person name="Ho J."/>
            <person name="Kim S.-G."/>
        </authorList>
    </citation>
    <scope>NUCLEOTIDE SEQUENCE [LARGE SCALE GENOMIC DNA]</scope>
    <source>
        <strain evidence="4 5">WSW3-B6</strain>
    </source>
</reference>
<sequence length="300" mass="33106">MKDNHFEIIIIGGSYAGLSAAMALGRASRKVLIIDSGKPCNRQTPHSHNFLTQDGETPAAIAAKAKEQVLQYPTIQFVNDTATDAKPNKNSFTITTKSNIEYKAKKIVFATGVYDVMPNINGFAACWGISVIHCPYCHGYEVKQQKTAILANGDVAYHYAALLQQWTKNLTILTNGEAEFNDEQLTKLKQNNIPIIETKVKELVHKKGKLECVVFENGTQHDFPVIYARTAFKQHCDITEQLDLVNQDGYITIDEMQRTNLKGVYAVGDCTTPMRAVALAVAAGMRAGAALNNDMAMEEF</sequence>
<dbReference type="InterPro" id="IPR036188">
    <property type="entry name" value="FAD/NAD-bd_sf"/>
</dbReference>
<proteinExistence type="predicted"/>
<dbReference type="Proteomes" id="UP000825381">
    <property type="component" value="Chromosome"/>
</dbReference>
<dbReference type="SUPFAM" id="SSF51905">
    <property type="entry name" value="FAD/NAD(P)-binding domain"/>
    <property type="match status" value="1"/>
</dbReference>
<dbReference type="InterPro" id="IPR050097">
    <property type="entry name" value="Ferredoxin-NADP_redctase_2"/>
</dbReference>
<evidence type="ECO:0000256" key="1">
    <source>
        <dbReference type="ARBA" id="ARBA00022630"/>
    </source>
</evidence>
<name>A0ABX8V3N5_9FLAO</name>
<evidence type="ECO:0000313" key="4">
    <source>
        <dbReference type="EMBL" id="QYJ67432.1"/>
    </source>
</evidence>
<protein>
    <submittedName>
        <fullName evidence="4">NAD(P)/FAD-dependent oxidoreductase</fullName>
    </submittedName>
</protein>
<keyword evidence="5" id="KW-1185">Reference proteome</keyword>